<comment type="caution">
    <text evidence="6">The sequence shown here is derived from an EMBL/GenBank/DDBJ whole genome shotgun (WGS) entry which is preliminary data.</text>
</comment>
<feature type="non-terminal residue" evidence="6">
    <location>
        <position position="1"/>
    </location>
</feature>
<dbReference type="GO" id="GO:0009986">
    <property type="term" value="C:cell surface"/>
    <property type="evidence" value="ECO:0007669"/>
    <property type="project" value="TreeGrafter"/>
</dbReference>
<dbReference type="EMBL" id="JAIFTL010000365">
    <property type="protein sequence ID" value="KAG9319850.1"/>
    <property type="molecule type" value="Genomic_DNA"/>
</dbReference>
<dbReference type="InterPro" id="IPR051648">
    <property type="entry name" value="CWI-Assembly_Regulator"/>
</dbReference>
<proteinExistence type="predicted"/>
<evidence type="ECO:0000256" key="5">
    <source>
        <dbReference type="ARBA" id="ARBA00023180"/>
    </source>
</evidence>
<dbReference type="GO" id="GO:0005886">
    <property type="term" value="C:plasma membrane"/>
    <property type="evidence" value="ECO:0007669"/>
    <property type="project" value="TreeGrafter"/>
</dbReference>
<dbReference type="GO" id="GO:0031505">
    <property type="term" value="P:fungal-type cell wall organization"/>
    <property type="evidence" value="ECO:0007669"/>
    <property type="project" value="TreeGrafter"/>
</dbReference>
<dbReference type="SUPFAM" id="SSF52058">
    <property type="entry name" value="L domain-like"/>
    <property type="match status" value="2"/>
</dbReference>
<organism evidence="6 7">
    <name type="scientific">Mortierella alpina</name>
    <name type="common">Oleaginous fungus</name>
    <name type="synonym">Mortierella renispora</name>
    <dbReference type="NCBI Taxonomy" id="64518"/>
    <lineage>
        <taxon>Eukaryota</taxon>
        <taxon>Fungi</taxon>
        <taxon>Fungi incertae sedis</taxon>
        <taxon>Mucoromycota</taxon>
        <taxon>Mortierellomycotina</taxon>
        <taxon>Mortierellomycetes</taxon>
        <taxon>Mortierellales</taxon>
        <taxon>Mortierellaceae</taxon>
        <taxon>Mortierella</taxon>
    </lineage>
</organism>
<dbReference type="AlphaFoldDB" id="A0A9P7ZY07"/>
<evidence type="ECO:0000313" key="6">
    <source>
        <dbReference type="EMBL" id="KAG9319850.1"/>
    </source>
</evidence>
<evidence type="ECO:0000256" key="2">
    <source>
        <dbReference type="ARBA" id="ARBA00022512"/>
    </source>
</evidence>
<keyword evidence="5" id="KW-0325">Glycoprotein</keyword>
<keyword evidence="2" id="KW-0134">Cell wall</keyword>
<evidence type="ECO:0000256" key="1">
    <source>
        <dbReference type="ARBA" id="ARBA00004191"/>
    </source>
</evidence>
<evidence type="ECO:0000256" key="4">
    <source>
        <dbReference type="ARBA" id="ARBA00022729"/>
    </source>
</evidence>
<dbReference type="PANTHER" id="PTHR31018">
    <property type="entry name" value="SPORULATION-SPECIFIC PROTEIN-RELATED"/>
    <property type="match status" value="1"/>
</dbReference>
<name>A0A9P7ZY07_MORAP</name>
<evidence type="ECO:0000256" key="3">
    <source>
        <dbReference type="ARBA" id="ARBA00022525"/>
    </source>
</evidence>
<keyword evidence="4" id="KW-0732">Signal</keyword>
<accession>A0A9P7ZY07</accession>
<keyword evidence="3" id="KW-0964">Secreted</keyword>
<dbReference type="Gene3D" id="3.80.20.20">
    <property type="entry name" value="Receptor L-domain"/>
    <property type="match status" value="1"/>
</dbReference>
<protein>
    <submittedName>
        <fullName evidence="6">Uncharacterized protein</fullName>
    </submittedName>
</protein>
<gene>
    <name evidence="6" type="ORF">KVV02_007890</name>
</gene>
<comment type="subcellular location">
    <subcellularLocation>
        <location evidence="1">Secreted</location>
        <location evidence="1">Cell wall</location>
    </subcellularLocation>
</comment>
<reference evidence="6" key="1">
    <citation type="submission" date="2021-07" db="EMBL/GenBank/DDBJ databases">
        <title>Draft genome of Mortierella alpina, strain LL118, isolated from an aspen leaf litter sample.</title>
        <authorList>
            <person name="Yang S."/>
            <person name="Vinatzer B.A."/>
        </authorList>
    </citation>
    <scope>NUCLEOTIDE SEQUENCE</scope>
    <source>
        <strain evidence="6">LL118</strain>
    </source>
</reference>
<dbReference type="Proteomes" id="UP000717515">
    <property type="component" value="Unassembled WGS sequence"/>
</dbReference>
<sequence length="380" mass="39284">NNCGSQVAVTSEADLAAIAACSSFSGTLTVSGTSLSSLSWPALTSLTGSISVSSNPNLNVLSLNGLESSTGTISLFNNTILSAFNVPNLETINVLEIVTAPNLRQLPLPSVNSLNTLKVEDTGLDNSGALPWTTLRKVMDLGVSNNKFLKAIEMPSLITVSGRFVVAANGLMEGKGPGSSLHLNNLTSVSNCTLRHLTDIEVPALTSVGSSLAFDETNIKDIIVPNLQTVGQTLSIVSNNLLSNVSFAELTTIGGALLIANNTALTTVDGFGKLKDISGVLNMRGAFTTVSLPAVSTVQGGMSVLSSTNFDCSTLSKVKANARGKTVCQAMVKSARPTNADGSEMSDSAAPGSLFAKAREQGSLWTALAVLSYATAYYVL</sequence>
<dbReference type="InterPro" id="IPR036941">
    <property type="entry name" value="Rcpt_L-dom_sf"/>
</dbReference>
<evidence type="ECO:0000313" key="7">
    <source>
        <dbReference type="Proteomes" id="UP000717515"/>
    </source>
</evidence>
<dbReference type="PANTHER" id="PTHR31018:SF3">
    <property type="entry name" value="RECEPTOR PROTEIN-TYROSINE KINASE"/>
    <property type="match status" value="1"/>
</dbReference>
<dbReference type="GO" id="GO:0009277">
    <property type="term" value="C:fungal-type cell wall"/>
    <property type="evidence" value="ECO:0007669"/>
    <property type="project" value="TreeGrafter"/>
</dbReference>